<comment type="subcellular location">
    <subcellularLocation>
        <location evidence="1">Cell envelope</location>
    </subcellularLocation>
</comment>
<dbReference type="Pfam" id="PF07940">
    <property type="entry name" value="Hepar_II_III_C"/>
    <property type="match status" value="1"/>
</dbReference>
<protein>
    <submittedName>
        <fullName evidence="4">Heparinase</fullName>
    </submittedName>
</protein>
<dbReference type="RefSeq" id="WP_119514819.1">
    <property type="nucleotide sequence ID" value="NZ_QXFK01000019.1"/>
</dbReference>
<dbReference type="InterPro" id="IPR012480">
    <property type="entry name" value="Hepar_II_III_C"/>
</dbReference>
<dbReference type="AlphaFoldDB" id="A0A418NF10"/>
<evidence type="ECO:0000256" key="1">
    <source>
        <dbReference type="ARBA" id="ARBA00004196"/>
    </source>
</evidence>
<reference evidence="4 5" key="1">
    <citation type="submission" date="2018-08" db="EMBL/GenBank/DDBJ databases">
        <title>Altererythrobacter sp.Ery1 and Ery12, the genome sequencing of novel strains in genus Alterythrobacter.</title>
        <authorList>
            <person name="Cheng H."/>
            <person name="Wu Y.-H."/>
            <person name="Fang C."/>
            <person name="Xu X.-W."/>
        </authorList>
    </citation>
    <scope>NUCLEOTIDE SEQUENCE [LARGE SCALE GENOMIC DNA]</scope>
    <source>
        <strain evidence="4 5">Ery1</strain>
    </source>
</reference>
<evidence type="ECO:0000313" key="4">
    <source>
        <dbReference type="EMBL" id="RIV75896.1"/>
    </source>
</evidence>
<gene>
    <name evidence="4" type="ORF">D2V04_16690</name>
</gene>
<dbReference type="OrthoDB" id="9787373at2"/>
<comment type="caution">
    <text evidence="4">The sequence shown here is derived from an EMBL/GenBank/DDBJ whole genome shotgun (WGS) entry which is preliminary data.</text>
</comment>
<organism evidence="4 5">
    <name type="scientific">Pelagerythrobacter aerophilus</name>
    <dbReference type="NCBI Taxonomy" id="2306995"/>
    <lineage>
        <taxon>Bacteria</taxon>
        <taxon>Pseudomonadati</taxon>
        <taxon>Pseudomonadota</taxon>
        <taxon>Alphaproteobacteria</taxon>
        <taxon>Sphingomonadales</taxon>
        <taxon>Erythrobacteraceae</taxon>
        <taxon>Pelagerythrobacter</taxon>
    </lineage>
</organism>
<dbReference type="Gene3D" id="2.70.98.70">
    <property type="match status" value="1"/>
</dbReference>
<dbReference type="InterPro" id="IPR008929">
    <property type="entry name" value="Chondroitin_lyas"/>
</dbReference>
<feature type="compositionally biased region" description="Basic and acidic residues" evidence="2">
    <location>
        <begin position="30"/>
        <end position="49"/>
    </location>
</feature>
<dbReference type="GO" id="GO:0016829">
    <property type="term" value="F:lyase activity"/>
    <property type="evidence" value="ECO:0007669"/>
    <property type="project" value="InterPro"/>
</dbReference>
<dbReference type="GO" id="GO:0030313">
    <property type="term" value="C:cell envelope"/>
    <property type="evidence" value="ECO:0007669"/>
    <property type="project" value="UniProtKB-SubCell"/>
</dbReference>
<feature type="domain" description="Heparinase II/III-like C-terminal" evidence="3">
    <location>
        <begin position="367"/>
        <end position="619"/>
    </location>
</feature>
<evidence type="ECO:0000313" key="5">
    <source>
        <dbReference type="Proteomes" id="UP000285092"/>
    </source>
</evidence>
<keyword evidence="5" id="KW-1185">Reference proteome</keyword>
<evidence type="ECO:0000259" key="3">
    <source>
        <dbReference type="Pfam" id="PF07940"/>
    </source>
</evidence>
<name>A0A418NF10_9SPHN</name>
<proteinExistence type="predicted"/>
<dbReference type="EMBL" id="QXFK01000019">
    <property type="protein sequence ID" value="RIV75896.1"/>
    <property type="molecule type" value="Genomic_DNA"/>
</dbReference>
<accession>A0A418NF10</accession>
<sequence>MDRVAPLADRGARDADDRDWAEPALPLHADTGDDLVRREKTRHERDRREVLEPSRSLALSDLAPPRLGAGERLIRLAYSMGISGSTLTAPFAKPARPRLLGTVESPYVGDRAAGVALRAGHFLIYGVKAPIAQMEFDSVARLTPPFERTVHGFGWLRDLAASAPREQCLATAERLLRAWLEANPAPGKGAAWQVEHVGNRLRNWLVFAPLILSGEGTQLRGQTLAAIAETARWLDRKVGKAEDGPGAVAGWTALAAAGLLMPDGKPRRLYAEAGLARALGELVAEDGGVLSRSPLAQMDAIAALVDLRACYEAVKRNPPQVLETMLQLLVPPLLSLLHGDGGLGNWQGAGAVGADRVAALVEASRVRTRPLKEPRQWGYQRVAAHKSVLIVDTAPPALPRHARAGCASTLAFEFSVDGQRLIVNCGGAAFAGGQVPVRIEQGLRATAAHSTLVLDEANSTAVLLGGKLGSGVNEVEVDRRTLDLNGGSATRIEASHDGYAPRYGLLHRRILILRDNGHELRGEDVLLPAGKNGKRGKIAFAIRFHLGPGIEARLSEDGKGVGLALPDGSYWQFRLPQGDGAGDLAIEESLWIDGLGKPHPIEQLVIQGMTSRSGGSFSWLLKKMG</sequence>
<feature type="compositionally biased region" description="Basic and acidic residues" evidence="2">
    <location>
        <begin position="10"/>
        <end position="21"/>
    </location>
</feature>
<dbReference type="Gene3D" id="1.50.10.100">
    <property type="entry name" value="Chondroitin AC/alginate lyase"/>
    <property type="match status" value="1"/>
</dbReference>
<feature type="region of interest" description="Disordered" evidence="2">
    <location>
        <begin position="1"/>
        <end position="49"/>
    </location>
</feature>
<dbReference type="Proteomes" id="UP000285092">
    <property type="component" value="Unassembled WGS sequence"/>
</dbReference>
<evidence type="ECO:0000256" key="2">
    <source>
        <dbReference type="SAM" id="MobiDB-lite"/>
    </source>
</evidence>